<comment type="caution">
    <text evidence="6">The sequence shown here is derived from an EMBL/GenBank/DDBJ whole genome shotgun (WGS) entry which is preliminary data.</text>
</comment>
<keyword evidence="2" id="KW-0378">Hydrolase</keyword>
<dbReference type="SMART" id="SM00642">
    <property type="entry name" value="Aamy"/>
    <property type="match status" value="1"/>
</dbReference>
<evidence type="ECO:0000256" key="2">
    <source>
        <dbReference type="ARBA" id="ARBA00023295"/>
    </source>
</evidence>
<organism evidence="6 7">
    <name type="scientific">Microbulbifer hydrolyticus</name>
    <dbReference type="NCBI Taxonomy" id="48074"/>
    <lineage>
        <taxon>Bacteria</taxon>
        <taxon>Pseudomonadati</taxon>
        <taxon>Pseudomonadota</taxon>
        <taxon>Gammaproteobacteria</taxon>
        <taxon>Cellvibrionales</taxon>
        <taxon>Microbulbiferaceae</taxon>
        <taxon>Microbulbifer</taxon>
    </lineage>
</organism>
<feature type="region of interest" description="Disordered" evidence="3">
    <location>
        <begin position="1113"/>
        <end position="1135"/>
    </location>
</feature>
<dbReference type="Proteomes" id="UP000563601">
    <property type="component" value="Unassembled WGS sequence"/>
</dbReference>
<dbReference type="Gene3D" id="3.20.20.80">
    <property type="entry name" value="Glycosidases"/>
    <property type="match status" value="1"/>
</dbReference>
<comment type="similarity">
    <text evidence="1">Belongs to the glycosyl hydrolase 13 family.</text>
</comment>
<dbReference type="InterPro" id="IPR011839">
    <property type="entry name" value="Pullul_strch"/>
</dbReference>
<dbReference type="InterPro" id="IPR014756">
    <property type="entry name" value="Ig_E-set"/>
</dbReference>
<dbReference type="Gene3D" id="2.60.40.1180">
    <property type="entry name" value="Golgi alpha-mannosidase II"/>
    <property type="match status" value="1"/>
</dbReference>
<evidence type="ECO:0000256" key="3">
    <source>
        <dbReference type="SAM" id="MobiDB-lite"/>
    </source>
</evidence>
<dbReference type="Gene3D" id="2.60.40.1130">
    <property type="entry name" value="Rab geranylgeranyltransferase alpha-subunit, insert domain"/>
    <property type="match status" value="1"/>
</dbReference>
<dbReference type="CDD" id="cd02860">
    <property type="entry name" value="E_set_Pullulanase"/>
    <property type="match status" value="1"/>
</dbReference>
<dbReference type="InterPro" id="IPR054409">
    <property type="entry name" value="X25_BaPul-like"/>
</dbReference>
<dbReference type="EMBL" id="JACHHR010000005">
    <property type="protein sequence ID" value="MBB5212976.1"/>
    <property type="molecule type" value="Genomic_DNA"/>
</dbReference>
<dbReference type="Pfam" id="PF02922">
    <property type="entry name" value="CBM_48"/>
    <property type="match status" value="1"/>
</dbReference>
<evidence type="ECO:0000313" key="7">
    <source>
        <dbReference type="Proteomes" id="UP000563601"/>
    </source>
</evidence>
<dbReference type="GO" id="GO:0051060">
    <property type="term" value="F:pullulanase activity"/>
    <property type="evidence" value="ECO:0007669"/>
    <property type="project" value="InterPro"/>
</dbReference>
<dbReference type="InterPro" id="IPR013783">
    <property type="entry name" value="Ig-like_fold"/>
</dbReference>
<reference evidence="6 7" key="1">
    <citation type="submission" date="2020-08" db="EMBL/GenBank/DDBJ databases">
        <title>Genomic Encyclopedia of Type Strains, Phase IV (KMG-IV): sequencing the most valuable type-strain genomes for metagenomic binning, comparative biology and taxonomic classification.</title>
        <authorList>
            <person name="Goeker M."/>
        </authorList>
    </citation>
    <scope>NUCLEOTIDE SEQUENCE [LARGE SCALE GENOMIC DNA]</scope>
    <source>
        <strain evidence="6 7">DSM 11525</strain>
    </source>
</reference>
<dbReference type="GO" id="GO:0005975">
    <property type="term" value="P:carbohydrate metabolic process"/>
    <property type="evidence" value="ECO:0007669"/>
    <property type="project" value="InterPro"/>
</dbReference>
<dbReference type="InterPro" id="IPR004193">
    <property type="entry name" value="Glyco_hydro_13_N"/>
</dbReference>
<protein>
    <submittedName>
        <fullName evidence="6">Pullulanase-type alpha-1,6-glucosidase</fullName>
    </submittedName>
</protein>
<evidence type="ECO:0000313" key="6">
    <source>
        <dbReference type="EMBL" id="MBB5212976.1"/>
    </source>
</evidence>
<dbReference type="SUPFAM" id="SSF81296">
    <property type="entry name" value="E set domains"/>
    <property type="match status" value="2"/>
</dbReference>
<dbReference type="AlphaFoldDB" id="A0AA89PK95"/>
<keyword evidence="2" id="KW-0326">Glycosidase</keyword>
<evidence type="ECO:0000259" key="5">
    <source>
        <dbReference type="SMART" id="SM00642"/>
    </source>
</evidence>
<dbReference type="CDD" id="cd11341">
    <property type="entry name" value="AmyAc_Pullulanase_LD-like"/>
    <property type="match status" value="1"/>
</dbReference>
<dbReference type="InterPro" id="IPR017853">
    <property type="entry name" value="GH"/>
</dbReference>
<name>A0AA89PK95_9GAMM</name>
<dbReference type="InterPro" id="IPR013780">
    <property type="entry name" value="Glyco_hydro_b"/>
</dbReference>
<dbReference type="InterPro" id="IPR040671">
    <property type="entry name" value="Pullulanase_N2"/>
</dbReference>
<sequence length="1158" mass="124633">MQASSRASGHTRRVRHIHSASLLAMAIVASTHSAAQTANSELSMVNIPGTIQTAIGCAGDWDPACEVSQLTYDASDDLWQGAYTLPAGDYEYKVAIDGGWDENYGAYADANGGNIPLNIAAEREVKFIYDHETNWIADNVRHSIVTAAGDFQSELGCPGDWQPDCLQTWLQDVDGDGVYTFITDALPAGDYQMKAALNEGWDESYGDSSGNNIAFTAEAGKEIYFAFDSNTKSVVVSTDGVPRGDLTTDKAHWVDASTIVWPVSLPEGGSARLVASDSAALTLGPDGVAGDTQVVLAHNASGLPESVSAKFPHLANATAFTVPNSADIAALLKGQLAVAIFDAEGNIVDATGVQTPGVLDAVFAYDGTLGATVGENSIDFALWAPTAKSVKVHLFDSGDQSEPTTHIEMTSSNGVWTASTSIDWDRKFYMYEVEVYSYATRKVETNWVTDPYSLSLSTNSSKSQIVNLNDADLKPEGWDSVMKPSLSAAEDISVYELHVRDFSIKDDTVSETARGTFAAFAEGGRGSLHLAELAAAGLTHVHLLPAFDFATVNEDRSALKTTGDLSVYAADSTEQQAAVNAIRDEDGFNWGYDPLHFTVPEGSYSTDPEGVQRIIEFREMVQSLSDMGLRVVMDVVYNHTSSFAQYDNSILDKIVPGYYHRRNGEGYVEMSSCCANTASEHTMMEKLMRDSMKTWATAYKVDGFRFDLMGHHSKENILNVAADMEALTTETDGVDGSAIYLYGEGWNFGEVVDDARFVQARQANMAGTGVGTFNDRMRDSVRGGNPFGGFEEQGFGTGLFTDSNGKFGGDDERATLLTLADKVRVTLAGNLADYVLETSNGTELTGAELIYNGQPTGYTADPQESINYVAAHDNETLFDGIQIKANSTTSLADRVRLQNFSNSLVMLAQGVPFIHAGQEILRSKSMDRDSYNSGDWFNAIDFSLATDNWAAGLPIADKNEDKWGLMGPLLADPAIAPQQSDREFALAVFKDWLQIRNSSGLFRLPTKEAVQSVVSFANTGPEQIPGLIAMHLNDATGDFDEETSQILVLFNGGAEAQEFTLASAAELPFALHPVQQESADAALADASVEAGVFTVPARTTAVFTLARADDTSIIVDEEEENEQQEDNDQGSGNGSRGGATGFALLALLAAALLRRRRV</sequence>
<dbReference type="SUPFAM" id="SSF51445">
    <property type="entry name" value="(Trans)glycosidases"/>
    <property type="match status" value="1"/>
</dbReference>
<feature type="compositionally biased region" description="Acidic residues" evidence="3">
    <location>
        <begin position="1115"/>
        <end position="1128"/>
    </location>
</feature>
<dbReference type="SUPFAM" id="SSF51011">
    <property type="entry name" value="Glycosyl hydrolase domain"/>
    <property type="match status" value="1"/>
</dbReference>
<dbReference type="NCBIfam" id="TIGR02103">
    <property type="entry name" value="pullul_strch"/>
    <property type="match status" value="1"/>
</dbReference>
<dbReference type="InterPro" id="IPR006047">
    <property type="entry name" value="GH13_cat_dom"/>
</dbReference>
<dbReference type="Gene3D" id="2.60.40.10">
    <property type="entry name" value="Immunoglobulins"/>
    <property type="match status" value="3"/>
</dbReference>
<dbReference type="Pfam" id="PF11852">
    <property type="entry name" value="Pullul_strch_C"/>
    <property type="match status" value="1"/>
</dbReference>
<dbReference type="Pfam" id="PF17967">
    <property type="entry name" value="Pullulanase_N2"/>
    <property type="match status" value="1"/>
</dbReference>
<dbReference type="RefSeq" id="WP_237567729.1">
    <property type="nucleotide sequence ID" value="NZ_CP047491.1"/>
</dbReference>
<proteinExistence type="inferred from homology"/>
<feature type="chain" id="PRO_5041697258" evidence="4">
    <location>
        <begin position="35"/>
        <end position="1158"/>
    </location>
</feature>
<dbReference type="PANTHER" id="PTHR43002">
    <property type="entry name" value="GLYCOGEN DEBRANCHING ENZYME"/>
    <property type="match status" value="1"/>
</dbReference>
<dbReference type="Pfam" id="PF22058">
    <property type="entry name" value="X25_BaPul_like"/>
    <property type="match status" value="2"/>
</dbReference>
<gene>
    <name evidence="6" type="ORF">HNQ53_003222</name>
</gene>
<evidence type="ECO:0000256" key="4">
    <source>
        <dbReference type="SAM" id="SignalP"/>
    </source>
</evidence>
<accession>A0AA89PK95</accession>
<evidence type="ECO:0000256" key="1">
    <source>
        <dbReference type="ARBA" id="ARBA00008061"/>
    </source>
</evidence>
<feature type="signal peptide" evidence="4">
    <location>
        <begin position="1"/>
        <end position="34"/>
    </location>
</feature>
<dbReference type="InterPro" id="IPR024561">
    <property type="entry name" value="Pullul_strch_C"/>
</dbReference>
<feature type="domain" description="Glycosyl hydrolase family 13 catalytic" evidence="5">
    <location>
        <begin position="586"/>
        <end position="950"/>
    </location>
</feature>
<dbReference type="CDD" id="cd12962">
    <property type="entry name" value="X25_BaPul_like"/>
    <property type="match status" value="2"/>
</dbReference>
<keyword evidence="4" id="KW-0732">Signal</keyword>